<keyword evidence="3" id="KW-1185">Reference proteome</keyword>
<gene>
    <name evidence="2" type="ORF">ACG00Y_01090</name>
</gene>
<dbReference type="Proteomes" id="UP001606210">
    <property type="component" value="Unassembled WGS sequence"/>
</dbReference>
<dbReference type="Pfam" id="PF00535">
    <property type="entry name" value="Glycos_transf_2"/>
    <property type="match status" value="1"/>
</dbReference>
<dbReference type="PANTHER" id="PTHR43685">
    <property type="entry name" value="GLYCOSYLTRANSFERASE"/>
    <property type="match status" value="1"/>
</dbReference>
<sequence length="321" mass="36780">MPTRFSIIMPAYNGAKVISRAIESIQAQTFGDFEFIVVDDHSSDDTRDVVQAFAQRDARIRLLSTAKNSGGPAAPKNVGIDNASGDFIVFCDQDDCYTPEKLQRFDEVLRQHPETELLFSDYWVEHTDRDTQPYRYLHDKREFLTRASAYLQPIEAGLYDCQRFIGCMCGGIDTGMATISVAIRRSSLQQEQHFFDPRYRVVDDIDLWMRLAARLCVRYLDEPLSVYFSSPDSLSSRKHVVDQEAVDVHEAAATRFEKMLNAQELAHHRALRSRMAYRLACTRFGEASACLGYAWQSFKLRPNLLAAKLLAERSGRWLLRR</sequence>
<organism evidence="2 3">
    <name type="scientific">Pelomonas parva</name>
    <dbReference type="NCBI Taxonomy" id="3299032"/>
    <lineage>
        <taxon>Bacteria</taxon>
        <taxon>Pseudomonadati</taxon>
        <taxon>Pseudomonadota</taxon>
        <taxon>Betaproteobacteria</taxon>
        <taxon>Burkholderiales</taxon>
        <taxon>Sphaerotilaceae</taxon>
        <taxon>Roseateles</taxon>
    </lineage>
</organism>
<dbReference type="InterPro" id="IPR029044">
    <property type="entry name" value="Nucleotide-diphossugar_trans"/>
</dbReference>
<dbReference type="InterPro" id="IPR001173">
    <property type="entry name" value="Glyco_trans_2-like"/>
</dbReference>
<dbReference type="PANTHER" id="PTHR43685:SF11">
    <property type="entry name" value="GLYCOSYLTRANSFERASE TAGX-RELATED"/>
    <property type="match status" value="1"/>
</dbReference>
<dbReference type="SUPFAM" id="SSF53448">
    <property type="entry name" value="Nucleotide-diphospho-sugar transferases"/>
    <property type="match status" value="1"/>
</dbReference>
<proteinExistence type="predicted"/>
<evidence type="ECO:0000259" key="1">
    <source>
        <dbReference type="Pfam" id="PF00535"/>
    </source>
</evidence>
<name>A0ABW7EYD9_9BURK</name>
<dbReference type="EMBL" id="JBIGHV010000001">
    <property type="protein sequence ID" value="MFG6428485.1"/>
    <property type="molecule type" value="Genomic_DNA"/>
</dbReference>
<evidence type="ECO:0000313" key="2">
    <source>
        <dbReference type="EMBL" id="MFG6428485.1"/>
    </source>
</evidence>
<reference evidence="2 3" key="1">
    <citation type="submission" date="2024-08" db="EMBL/GenBank/DDBJ databases">
        <authorList>
            <person name="Lu H."/>
        </authorList>
    </citation>
    <scope>NUCLEOTIDE SEQUENCE [LARGE SCALE GENOMIC DNA]</scope>
    <source>
        <strain evidence="2 3">LYH14W</strain>
    </source>
</reference>
<dbReference type="InterPro" id="IPR050834">
    <property type="entry name" value="Glycosyltransf_2"/>
</dbReference>
<evidence type="ECO:0000313" key="3">
    <source>
        <dbReference type="Proteomes" id="UP001606210"/>
    </source>
</evidence>
<accession>A0ABW7EYD9</accession>
<protein>
    <submittedName>
        <fullName evidence="2">Glycosyltransferase family 2 protein</fullName>
    </submittedName>
</protein>
<dbReference type="CDD" id="cd00761">
    <property type="entry name" value="Glyco_tranf_GTA_type"/>
    <property type="match status" value="1"/>
</dbReference>
<feature type="domain" description="Glycosyltransferase 2-like" evidence="1">
    <location>
        <begin position="6"/>
        <end position="135"/>
    </location>
</feature>
<comment type="caution">
    <text evidence="2">The sequence shown here is derived from an EMBL/GenBank/DDBJ whole genome shotgun (WGS) entry which is preliminary data.</text>
</comment>
<dbReference type="Gene3D" id="3.90.550.10">
    <property type="entry name" value="Spore Coat Polysaccharide Biosynthesis Protein SpsA, Chain A"/>
    <property type="match status" value="1"/>
</dbReference>
<dbReference type="RefSeq" id="WP_394475413.1">
    <property type="nucleotide sequence ID" value="NZ_JBIGHV010000001.1"/>
</dbReference>